<evidence type="ECO:0008006" key="3">
    <source>
        <dbReference type="Google" id="ProtNLM"/>
    </source>
</evidence>
<name>A0A6B0QYH5_9CETA</name>
<protein>
    <recommendedName>
        <fullName evidence="3">ATP synthase membrane subunit f</fullName>
    </recommendedName>
</protein>
<dbReference type="EMBL" id="VBQZ03000014">
    <property type="protein sequence ID" value="MXQ82939.1"/>
    <property type="molecule type" value="Genomic_DNA"/>
</dbReference>
<proteinExistence type="predicted"/>
<accession>A0A6B0QYH5</accession>
<evidence type="ECO:0000313" key="1">
    <source>
        <dbReference type="EMBL" id="MXQ82939.1"/>
    </source>
</evidence>
<organism evidence="1 2">
    <name type="scientific">Bos mutus</name>
    <name type="common">wild yak</name>
    <dbReference type="NCBI Taxonomy" id="72004"/>
    <lineage>
        <taxon>Eukaryota</taxon>
        <taxon>Metazoa</taxon>
        <taxon>Chordata</taxon>
        <taxon>Craniata</taxon>
        <taxon>Vertebrata</taxon>
        <taxon>Euteleostomi</taxon>
        <taxon>Mammalia</taxon>
        <taxon>Eutheria</taxon>
        <taxon>Laurasiatheria</taxon>
        <taxon>Artiodactyla</taxon>
        <taxon>Ruminantia</taxon>
        <taxon>Pecora</taxon>
        <taxon>Bovidae</taxon>
        <taxon>Bovinae</taxon>
        <taxon>Bos</taxon>
    </lineage>
</organism>
<comment type="caution">
    <text evidence="1">The sequence shown here is derived from an EMBL/GenBank/DDBJ whole genome shotgun (WGS) entry which is preliminary data.</text>
</comment>
<keyword evidence="2" id="KW-1185">Reference proteome</keyword>
<dbReference type="AlphaFoldDB" id="A0A6B0QYH5"/>
<gene>
    <name evidence="1" type="ORF">E5288_WYG022817</name>
</gene>
<sequence length="76" mass="8577">MASAVPLKEKKLLDVKLRELPSWILMYYFCIQGKKKDSVSHTATSLIGKTKAFFSALSITFAIEPNRGLTRSQEEN</sequence>
<dbReference type="Proteomes" id="UP000322234">
    <property type="component" value="Unassembled WGS sequence"/>
</dbReference>
<reference evidence="1" key="1">
    <citation type="submission" date="2019-10" db="EMBL/GenBank/DDBJ databases">
        <title>The sequence and de novo assembly of the wild yak genome.</title>
        <authorList>
            <person name="Liu Y."/>
        </authorList>
    </citation>
    <scope>NUCLEOTIDE SEQUENCE [LARGE SCALE GENOMIC DNA]</scope>
    <source>
        <strain evidence="1">WY2019</strain>
    </source>
</reference>
<evidence type="ECO:0000313" key="2">
    <source>
        <dbReference type="Proteomes" id="UP000322234"/>
    </source>
</evidence>